<dbReference type="AlphaFoldDB" id="A0A383BR06"/>
<organism evidence="1">
    <name type="scientific">marine metagenome</name>
    <dbReference type="NCBI Taxonomy" id="408172"/>
    <lineage>
        <taxon>unclassified sequences</taxon>
        <taxon>metagenomes</taxon>
        <taxon>ecological metagenomes</taxon>
    </lineage>
</organism>
<accession>A0A383BR06</accession>
<name>A0A383BR06_9ZZZZ</name>
<feature type="non-terminal residue" evidence="1">
    <location>
        <position position="1"/>
    </location>
</feature>
<dbReference type="InterPro" id="IPR029475">
    <property type="entry name" value="DUF6807"/>
</dbReference>
<dbReference type="Pfam" id="PF14100">
    <property type="entry name" value="DUF6807"/>
    <property type="match status" value="1"/>
</dbReference>
<dbReference type="EMBL" id="UINC01202108">
    <property type="protein sequence ID" value="SVE21755.1"/>
    <property type="molecule type" value="Genomic_DNA"/>
</dbReference>
<evidence type="ECO:0000313" key="1">
    <source>
        <dbReference type="EMBL" id="SVE21755.1"/>
    </source>
</evidence>
<proteinExistence type="predicted"/>
<sequence length="187" mass="21271">PLSLLIESDNTWYEGDRPLMTDRRSYRLFDSSRNAVVLDIAYTLKASHGAVTIGNTKEGGFLCIRVNPSMNANAEGHMGNVYGATDERGCWSLPSHWMDYYGPVGDETVGFAIFDNPQNFRYPTTWHVRGYGLFAPNCWMFKPDHHLPEGESLTFRWRVTVHTGDTGQADIANRFLDYVDGPRVEWE</sequence>
<protein>
    <submittedName>
        <fullName evidence="1">Uncharacterized protein</fullName>
    </submittedName>
</protein>
<gene>
    <name evidence="1" type="ORF">METZ01_LOCUS474609</name>
</gene>
<reference evidence="1" key="1">
    <citation type="submission" date="2018-05" db="EMBL/GenBank/DDBJ databases">
        <authorList>
            <person name="Lanie J.A."/>
            <person name="Ng W.-L."/>
            <person name="Kazmierczak K.M."/>
            <person name="Andrzejewski T.M."/>
            <person name="Davidsen T.M."/>
            <person name="Wayne K.J."/>
            <person name="Tettelin H."/>
            <person name="Glass J.I."/>
            <person name="Rusch D."/>
            <person name="Podicherti R."/>
            <person name="Tsui H.-C.T."/>
            <person name="Winkler M.E."/>
        </authorList>
    </citation>
    <scope>NUCLEOTIDE SEQUENCE</scope>
</reference>